<evidence type="ECO:0000256" key="1">
    <source>
        <dbReference type="SAM" id="Phobius"/>
    </source>
</evidence>
<feature type="transmembrane region" description="Helical" evidence="1">
    <location>
        <begin position="21"/>
        <end position="42"/>
    </location>
</feature>
<proteinExistence type="predicted"/>
<evidence type="ECO:0000313" key="3">
    <source>
        <dbReference type="Proteomes" id="UP000594459"/>
    </source>
</evidence>
<evidence type="ECO:0000313" key="2">
    <source>
        <dbReference type="EMBL" id="QPC99651.1"/>
    </source>
</evidence>
<gene>
    <name evidence="2" type="ORF">IRL76_03525</name>
</gene>
<organism evidence="2 3">
    <name type="scientific">Qipengyuania soli</name>
    <dbReference type="NCBI Taxonomy" id="2782568"/>
    <lineage>
        <taxon>Bacteria</taxon>
        <taxon>Pseudomonadati</taxon>
        <taxon>Pseudomonadota</taxon>
        <taxon>Alphaproteobacteria</taxon>
        <taxon>Sphingomonadales</taxon>
        <taxon>Erythrobacteraceae</taxon>
        <taxon>Qipengyuania</taxon>
    </lineage>
</organism>
<keyword evidence="3" id="KW-1185">Reference proteome</keyword>
<dbReference type="Pfam" id="PF10617">
    <property type="entry name" value="DUF2474"/>
    <property type="match status" value="1"/>
</dbReference>
<accession>A0A7S8F5P5</accession>
<dbReference type="AlphaFoldDB" id="A0A7S8F5P5"/>
<dbReference type="RefSeq" id="WP_200983245.1">
    <property type="nucleotide sequence ID" value="NZ_CP064654.1"/>
</dbReference>
<keyword evidence="1" id="KW-1133">Transmembrane helix</keyword>
<sequence length="47" mass="5299">MRLAPLDGAEKAEGQPLWRRLGWMAAIWLASVTLLGAVAYLLRLWFS</sequence>
<keyword evidence="1" id="KW-0472">Membrane</keyword>
<name>A0A7S8F5P5_9SPHN</name>
<keyword evidence="1" id="KW-0812">Transmembrane</keyword>
<reference evidence="2 3" key="1">
    <citation type="submission" date="2020-11" db="EMBL/GenBank/DDBJ databases">
        <title>The genome sequence of Erythrobacter sp. 6D36.</title>
        <authorList>
            <person name="Liu Y."/>
        </authorList>
    </citation>
    <scope>NUCLEOTIDE SEQUENCE [LARGE SCALE GENOMIC DNA]</scope>
    <source>
        <strain evidence="2 3">6D36</strain>
    </source>
</reference>
<dbReference type="Proteomes" id="UP000594459">
    <property type="component" value="Chromosome"/>
</dbReference>
<dbReference type="KEGG" id="qso:IRL76_03525"/>
<dbReference type="InterPro" id="IPR018895">
    <property type="entry name" value="DUF2474"/>
</dbReference>
<dbReference type="EMBL" id="CP064654">
    <property type="protein sequence ID" value="QPC99651.1"/>
    <property type="molecule type" value="Genomic_DNA"/>
</dbReference>
<protein>
    <submittedName>
        <fullName evidence="2">DUF2474 domain-containing protein</fullName>
    </submittedName>
</protein>